<sequence>MNDFKRLNELVREQKAQMNALYKDLDNEIVNAALALCGLKGQKSERVALLRRIVDLKVDPLQNELKKLNFSDDEQKCILGRMFDFVKDLYEKRHAELIKRIKEEKILDDFSVAFIQGMHEIGLALNIWQVSWQERIIDGTNKEFEAKFPSLDEANEFILRNSLFQPDPEGKRTDRSYGAVVKNGENFSFVPYAVAFEKEVARVRAAFEEAIKNLKILAKNDDQNAYIRYLERLKDAFCERENDRVIAAWQEAEIAWMSVRGALQPGHPLEYYEDAYTHAVALEWDIRLAGQSGVNEAEFKQNMKQTYANVCEQIGLADTQMNEQVNENIERTQLYISVPMIYYAAELNGLFSAQVVPNDESVSAKCGKKIFAFVDHVYESAKAKPFMKLSSEIFSREFLDFGREILFLKPEIWKKVYEISTIGHEFGHILFIAEDTEAAMNQSGVFKFIEEYKATTGGLVNFFMHEDERFIKAVFHELIARAVGLIGWRKVDEVRAYYCEGLIHLSLLFSCKVLKFDGKSLQVDMSEAAYQNFKAACLQNYLRLAGHYAKKADASEFLAKFCQKDGVSFLPKDDATREFVLHFYERYEAIGNELDESGEWERWQNIKA</sequence>
<name>A7GWN9_CAMC5</name>
<keyword evidence="3" id="KW-1185">Reference proteome</keyword>
<dbReference type="STRING" id="360105.CCV52592_1643"/>
<dbReference type="KEGG" id="ccv:CCV52592_1643"/>
<dbReference type="RefSeq" id="WP_011991848.1">
    <property type="nucleotide sequence ID" value="NC_009715.2"/>
</dbReference>
<dbReference type="AlphaFoldDB" id="A7GWN9"/>
<dbReference type="Pfam" id="PF25448">
    <property type="entry name" value="DUF7897"/>
    <property type="match status" value="1"/>
</dbReference>
<dbReference type="OrthoDB" id="5372053at2"/>
<evidence type="ECO:0000313" key="2">
    <source>
        <dbReference type="EMBL" id="EAT99637.1"/>
    </source>
</evidence>
<dbReference type="InterPro" id="IPR057219">
    <property type="entry name" value="DUF7897"/>
</dbReference>
<dbReference type="NCBIfam" id="NF033805">
    <property type="entry name" value="invasion_CiaB"/>
    <property type="match status" value="1"/>
</dbReference>
<proteinExistence type="predicted"/>
<organism evidence="2 3">
    <name type="scientific">Campylobacter curvus (strain 525.92)</name>
    <dbReference type="NCBI Taxonomy" id="360105"/>
    <lineage>
        <taxon>Bacteria</taxon>
        <taxon>Pseudomonadati</taxon>
        <taxon>Campylobacterota</taxon>
        <taxon>Epsilonproteobacteria</taxon>
        <taxon>Campylobacterales</taxon>
        <taxon>Campylobacteraceae</taxon>
        <taxon>Campylobacter</taxon>
    </lineage>
</organism>
<evidence type="ECO:0000259" key="1">
    <source>
        <dbReference type="Pfam" id="PF25448"/>
    </source>
</evidence>
<dbReference type="HOGENOM" id="CLU_028662_0_0_7"/>
<accession>A7GWN9</accession>
<dbReference type="EMBL" id="CP000767">
    <property type="protein sequence ID" value="EAT99637.1"/>
    <property type="molecule type" value="Genomic_DNA"/>
</dbReference>
<dbReference type="Proteomes" id="UP000006380">
    <property type="component" value="Chromosome"/>
</dbReference>
<protein>
    <submittedName>
        <fullName evidence="2">Invasion antigen B</fullName>
    </submittedName>
</protein>
<evidence type="ECO:0000313" key="3">
    <source>
        <dbReference type="Proteomes" id="UP000006380"/>
    </source>
</evidence>
<gene>
    <name evidence="2" type="primary">ciaB</name>
    <name evidence="2" type="ORF">CCV52592_1643</name>
</gene>
<feature type="domain" description="DUF7897" evidence="1">
    <location>
        <begin position="1"/>
        <end position="595"/>
    </location>
</feature>
<reference evidence="2" key="1">
    <citation type="submission" date="2016-07" db="EMBL/GenBank/DDBJ databases">
        <title>Comparative genomics of the Campylobacter concisus group.</title>
        <authorList>
            <person name="Miller W.G."/>
            <person name="Yee E."/>
            <person name="Chapman M.H."/>
            <person name="Huynh S."/>
            <person name="Bono J.L."/>
            <person name="On S.L.W."/>
            <person name="StLeger J."/>
            <person name="Foster G."/>
            <person name="Parker C.T."/>
        </authorList>
    </citation>
    <scope>NUCLEOTIDE SEQUENCE</scope>
    <source>
        <strain evidence="2">525.92</strain>
    </source>
</reference>